<dbReference type="GO" id="GO:0005975">
    <property type="term" value="P:carbohydrate metabolic process"/>
    <property type="evidence" value="ECO:0007669"/>
    <property type="project" value="InterPro"/>
</dbReference>
<dbReference type="InterPro" id="IPR008928">
    <property type="entry name" value="6-hairpin_glycosidase_sf"/>
</dbReference>
<feature type="domain" description="GH15-like" evidence="2">
    <location>
        <begin position="294"/>
        <end position="354"/>
    </location>
</feature>
<evidence type="ECO:0000256" key="1">
    <source>
        <dbReference type="SAM" id="MobiDB-lite"/>
    </source>
</evidence>
<name>A0A1Y6BC82_9PROT</name>
<feature type="domain" description="GH15-like" evidence="2">
    <location>
        <begin position="368"/>
        <end position="608"/>
    </location>
</feature>
<evidence type="ECO:0000259" key="2">
    <source>
        <dbReference type="Pfam" id="PF00723"/>
    </source>
</evidence>
<dbReference type="GO" id="GO:0004553">
    <property type="term" value="F:hydrolase activity, hydrolyzing O-glycosyl compounds"/>
    <property type="evidence" value="ECO:0007669"/>
    <property type="project" value="TreeGrafter"/>
</dbReference>
<dbReference type="STRING" id="560819.SAMN05428998_103149"/>
<dbReference type="SUPFAM" id="SSF74650">
    <property type="entry name" value="Galactose mutarotase-like"/>
    <property type="match status" value="1"/>
</dbReference>
<dbReference type="Gene3D" id="2.70.98.10">
    <property type="match status" value="1"/>
</dbReference>
<reference evidence="4 5" key="1">
    <citation type="submission" date="2017-04" db="EMBL/GenBank/DDBJ databases">
        <authorList>
            <person name="Afonso C.L."/>
            <person name="Miller P.J."/>
            <person name="Scott M.A."/>
            <person name="Spackman E."/>
            <person name="Goraichik I."/>
            <person name="Dimitrov K.M."/>
            <person name="Suarez D.L."/>
            <person name="Swayne D.E."/>
        </authorList>
    </citation>
    <scope>NUCLEOTIDE SEQUENCE [LARGE SCALE GENOMIC DNA]</scope>
    <source>
        <strain evidence="4 5">USBA 355</strain>
    </source>
</reference>
<dbReference type="InterPro" id="IPR011613">
    <property type="entry name" value="GH15-like"/>
</dbReference>
<protein>
    <submittedName>
        <fullName evidence="4">Glucoamylase</fullName>
    </submittedName>
</protein>
<dbReference type="InterPro" id="IPR014718">
    <property type="entry name" value="GH-type_carb-bd"/>
</dbReference>
<dbReference type="GO" id="GO:0030246">
    <property type="term" value="F:carbohydrate binding"/>
    <property type="evidence" value="ECO:0007669"/>
    <property type="project" value="InterPro"/>
</dbReference>
<dbReference type="PANTHER" id="PTHR31616">
    <property type="entry name" value="TREHALASE"/>
    <property type="match status" value="1"/>
</dbReference>
<dbReference type="EMBL" id="FWZX01000003">
    <property type="protein sequence ID" value="SMF03609.1"/>
    <property type="molecule type" value="Genomic_DNA"/>
</dbReference>
<dbReference type="AlphaFoldDB" id="A0A1Y6BC82"/>
<dbReference type="PANTHER" id="PTHR31616:SF0">
    <property type="entry name" value="GLUCAN 1,4-ALPHA-GLUCOSIDASE"/>
    <property type="match status" value="1"/>
</dbReference>
<dbReference type="InterPro" id="IPR011013">
    <property type="entry name" value="Gal_mutarotase_sf_dom"/>
</dbReference>
<dbReference type="Pfam" id="PF00723">
    <property type="entry name" value="Glyco_hydro_15"/>
    <property type="match status" value="2"/>
</dbReference>
<feature type="region of interest" description="Disordered" evidence="1">
    <location>
        <begin position="1"/>
        <end position="21"/>
    </location>
</feature>
<dbReference type="GO" id="GO:0016757">
    <property type="term" value="F:glycosyltransferase activity"/>
    <property type="evidence" value="ECO:0007669"/>
    <property type="project" value="UniProtKB-ARBA"/>
</dbReference>
<evidence type="ECO:0000259" key="3">
    <source>
        <dbReference type="Pfam" id="PF09137"/>
    </source>
</evidence>
<dbReference type="SUPFAM" id="SSF48208">
    <property type="entry name" value="Six-hairpin glycosidases"/>
    <property type="match status" value="1"/>
</dbReference>
<dbReference type="RefSeq" id="WP_322111187.1">
    <property type="nucleotide sequence ID" value="NZ_FWZX01000003.1"/>
</dbReference>
<dbReference type="InterPro" id="IPR015220">
    <property type="entry name" value="Glucodextranase_N"/>
</dbReference>
<dbReference type="InterPro" id="IPR012341">
    <property type="entry name" value="6hp_glycosidase-like_sf"/>
</dbReference>
<gene>
    <name evidence="4" type="ORF">SAMN05428998_103149</name>
</gene>
<feature type="domain" description="Glucodextranase N-terminal" evidence="3">
    <location>
        <begin position="9"/>
        <end position="266"/>
    </location>
</feature>
<dbReference type="Pfam" id="PF09137">
    <property type="entry name" value="Glucodextran_N"/>
    <property type="match status" value="1"/>
</dbReference>
<sequence>MEASVSSDAPGAPGTPPTWTSSAKDMVGCTLGGSHLWFTLGFGIVNEVYYPRVDIPQIRDLGFIVADGKGFWAEVKRIERYSVRLIEPGVPAVEIVHDHERYRLRLRIAPDQRRDVLAIECRLEGDADLRLYALLAPHLGATGWDNSASVAPCRGRRILCAEQGPFGVALAAADEHQRDAFARVSAGYVGVSDGWQDFARHGAMTWEYRSARAGNVAMMGELPRHAVLALGLGTSAAAAATLAVSSLLQPFDELLRQQVAAWEAWHVGRRAVCPLPPKVPPVIDAQLMTSSVVLRSHIDKTFPGAMVASLSVPWGNTSNQRGGYHLVWPRDLVQCAVAILAFGAQEEARQTLRYLIATQRDDGRWNQCQWLGGTPYWQGIQLDEAGFPVLLAAALAERGVLGGIEVRDMTRRALAHIAGAGPSSQQDRWEENEGINPFTLAVCIAALVAGAGFLDEPAKGWALALADFWNANVESWLAVSGSETGCRVGVARHYVRVAPPRIVEDPQALQDLIAIRNRGGDAGTAAAEEIGTEFLQLVRFGLRSADDPLIRDSLRVVDAVLKTDTPRGPVWHRYNGDGYGEHDDGRPFDGAGTGRGWPLLTGERGHYELMAAPKRCPISRRWPP</sequence>
<proteinExistence type="predicted"/>
<evidence type="ECO:0000313" key="5">
    <source>
        <dbReference type="Proteomes" id="UP000192917"/>
    </source>
</evidence>
<dbReference type="CDD" id="cd07430">
    <property type="entry name" value="GH15_N"/>
    <property type="match status" value="1"/>
</dbReference>
<keyword evidence="5" id="KW-1185">Reference proteome</keyword>
<dbReference type="Proteomes" id="UP000192917">
    <property type="component" value="Unassembled WGS sequence"/>
</dbReference>
<organism evidence="4 5">
    <name type="scientific">Tistlia consotensis USBA 355</name>
    <dbReference type="NCBI Taxonomy" id="560819"/>
    <lineage>
        <taxon>Bacteria</taxon>
        <taxon>Pseudomonadati</taxon>
        <taxon>Pseudomonadota</taxon>
        <taxon>Alphaproteobacteria</taxon>
        <taxon>Rhodospirillales</taxon>
        <taxon>Rhodovibrionaceae</taxon>
        <taxon>Tistlia</taxon>
    </lineage>
</organism>
<dbReference type="Gene3D" id="1.50.10.10">
    <property type="match status" value="1"/>
</dbReference>
<evidence type="ECO:0000313" key="4">
    <source>
        <dbReference type="EMBL" id="SMF03609.1"/>
    </source>
</evidence>
<accession>A0A1Y6BC82</accession>